<accession>Q4R9X7</accession>
<dbReference type="SMART" id="SM00369">
    <property type="entry name" value="LRR_TYP"/>
    <property type="match status" value="4"/>
</dbReference>
<reference evidence="5" key="2">
    <citation type="submission" date="2004-02" db="EMBL/GenBank/DDBJ databases">
        <authorList>
            <consortium name="Genoscope"/>
            <consortium name="Whitehead Institute Centre for Genome Research"/>
        </authorList>
    </citation>
    <scope>NUCLEOTIDE SEQUENCE</scope>
</reference>
<dbReference type="InterPro" id="IPR032675">
    <property type="entry name" value="LRR_dom_sf"/>
</dbReference>
<dbReference type="KEGG" id="tng:GSTEN00037665G001"/>
<dbReference type="OrthoDB" id="1883493at2759"/>
<dbReference type="PANTHER" id="PTHR24369">
    <property type="entry name" value="ANTIGEN BSP, PUTATIVE-RELATED"/>
    <property type="match status" value="1"/>
</dbReference>
<gene>
    <name evidence="5" type="ORF">GSTENG00037665001</name>
</gene>
<dbReference type="Pfam" id="PF13855">
    <property type="entry name" value="LRR_8"/>
    <property type="match status" value="2"/>
</dbReference>
<protein>
    <submittedName>
        <fullName evidence="5">(spotted green pufferfish) hypothetical protein</fullName>
    </submittedName>
</protein>
<evidence type="ECO:0000256" key="4">
    <source>
        <dbReference type="SAM" id="MobiDB-lite"/>
    </source>
</evidence>
<comment type="caution">
    <text evidence="5">The sequence shown here is derived from an EMBL/GenBank/DDBJ whole genome shotgun (WGS) entry which is preliminary data.</text>
</comment>
<dbReference type="InterPro" id="IPR001611">
    <property type="entry name" value="Leu-rich_rpt"/>
</dbReference>
<reference evidence="5" key="1">
    <citation type="journal article" date="2004" name="Nature">
        <title>Genome duplication in the teleost fish Tetraodon nigroviridis reveals the early vertebrate proto-karyotype.</title>
        <authorList>
            <person name="Jaillon O."/>
            <person name="Aury J.-M."/>
            <person name="Brunet F."/>
            <person name="Petit J.-L."/>
            <person name="Stange-Thomann N."/>
            <person name="Mauceli E."/>
            <person name="Bouneau L."/>
            <person name="Fischer C."/>
            <person name="Ozouf-Costaz C."/>
            <person name="Bernot A."/>
            <person name="Nicaud S."/>
            <person name="Jaffe D."/>
            <person name="Fisher S."/>
            <person name="Lutfalla G."/>
            <person name="Dossat C."/>
            <person name="Segurens B."/>
            <person name="Dasilva C."/>
            <person name="Salanoubat M."/>
            <person name="Levy M."/>
            <person name="Boudet N."/>
            <person name="Castellano S."/>
            <person name="Anthouard V."/>
            <person name="Jubin C."/>
            <person name="Castelli V."/>
            <person name="Katinka M."/>
            <person name="Vacherie B."/>
            <person name="Biemont C."/>
            <person name="Skalli Z."/>
            <person name="Cattolico L."/>
            <person name="Poulain J."/>
            <person name="De Berardinis V."/>
            <person name="Cruaud C."/>
            <person name="Duprat S."/>
            <person name="Brottier P."/>
            <person name="Coutanceau J.-P."/>
            <person name="Gouzy J."/>
            <person name="Parra G."/>
            <person name="Lardier G."/>
            <person name="Chapple C."/>
            <person name="McKernan K.J."/>
            <person name="McEwan P."/>
            <person name="Bosak S."/>
            <person name="Kellis M."/>
            <person name="Volff J.-N."/>
            <person name="Guigo R."/>
            <person name="Zody M.C."/>
            <person name="Mesirov J."/>
            <person name="Lindblad-Toh K."/>
            <person name="Birren B."/>
            <person name="Nusbaum C."/>
            <person name="Kahn D."/>
            <person name="Robinson-Rechavi M."/>
            <person name="Laudet V."/>
            <person name="Schachter V."/>
            <person name="Quetier F."/>
            <person name="Saurin W."/>
            <person name="Scarpelli C."/>
            <person name="Wincker P."/>
            <person name="Lander E.S."/>
            <person name="Weissenbach J."/>
            <person name="Roest Crollius H."/>
        </authorList>
    </citation>
    <scope>NUCLEOTIDE SEQUENCE [LARGE SCALE GENOMIC DNA]</scope>
</reference>
<dbReference type="Gene3D" id="3.80.10.10">
    <property type="entry name" value="Ribonuclease Inhibitor"/>
    <property type="match status" value="1"/>
</dbReference>
<evidence type="ECO:0000256" key="2">
    <source>
        <dbReference type="ARBA" id="ARBA00022729"/>
    </source>
</evidence>
<evidence type="ECO:0000313" key="5">
    <source>
        <dbReference type="EMBL" id="CAG14806.1"/>
    </source>
</evidence>
<dbReference type="EMBL" id="CAAE01024990">
    <property type="protein sequence ID" value="CAG14806.1"/>
    <property type="molecule type" value="Genomic_DNA"/>
</dbReference>
<keyword evidence="2" id="KW-0732">Signal</keyword>
<proteinExistence type="predicted"/>
<evidence type="ECO:0000256" key="3">
    <source>
        <dbReference type="ARBA" id="ARBA00022737"/>
    </source>
</evidence>
<dbReference type="GO" id="GO:0005886">
    <property type="term" value="C:plasma membrane"/>
    <property type="evidence" value="ECO:0007669"/>
    <property type="project" value="TreeGrafter"/>
</dbReference>
<dbReference type="SUPFAM" id="SSF52058">
    <property type="entry name" value="L domain-like"/>
    <property type="match status" value="1"/>
</dbReference>
<dbReference type="InterPro" id="IPR003591">
    <property type="entry name" value="Leu-rich_rpt_typical-subtyp"/>
</dbReference>
<feature type="non-terminal residue" evidence="5">
    <location>
        <position position="205"/>
    </location>
</feature>
<evidence type="ECO:0000256" key="1">
    <source>
        <dbReference type="ARBA" id="ARBA00022614"/>
    </source>
</evidence>
<feature type="region of interest" description="Disordered" evidence="4">
    <location>
        <begin position="186"/>
        <end position="205"/>
    </location>
</feature>
<name>Q4R9X7_TETNG</name>
<dbReference type="SMART" id="SM00364">
    <property type="entry name" value="LRR_BAC"/>
    <property type="match status" value="2"/>
</dbReference>
<organism evidence="5">
    <name type="scientific">Tetraodon nigroviridis</name>
    <name type="common">Spotted green pufferfish</name>
    <name type="synonym">Chelonodon nigroviridis</name>
    <dbReference type="NCBI Taxonomy" id="99883"/>
    <lineage>
        <taxon>Eukaryota</taxon>
        <taxon>Metazoa</taxon>
        <taxon>Chordata</taxon>
        <taxon>Craniata</taxon>
        <taxon>Vertebrata</taxon>
        <taxon>Euteleostomi</taxon>
        <taxon>Actinopterygii</taxon>
        <taxon>Neopterygii</taxon>
        <taxon>Teleostei</taxon>
        <taxon>Neoteleostei</taxon>
        <taxon>Acanthomorphata</taxon>
        <taxon>Eupercaria</taxon>
        <taxon>Tetraodontiformes</taxon>
        <taxon>Tetradontoidea</taxon>
        <taxon>Tetraodontidae</taxon>
        <taxon>Tetraodon</taxon>
    </lineage>
</organism>
<dbReference type="PANTHER" id="PTHR24369:SF210">
    <property type="entry name" value="CHAOPTIN-RELATED"/>
    <property type="match status" value="1"/>
</dbReference>
<keyword evidence="1" id="KW-0433">Leucine-rich repeat</keyword>
<sequence length="205" mass="22258">KKIFPHYPPLFLSPLTETPELVEFPDLTGTVSLESVTITGAQITSLPASMCEQLQRLQLLDLSFNRIQGLPQLSGCDALVKIDLHHNEIADLEEHTFQGLMSLRSLDLSWNHLTAVKPQTFSALPALTKLDLSSNQLSSLPLAGLRSLTHLRLAGNTQLVELLAPEDLPRGDGASVPLPLLPLHLLSHPNTSPNTTTTPTTSSLL</sequence>
<dbReference type="PROSITE" id="PS51450">
    <property type="entry name" value="LRR"/>
    <property type="match status" value="2"/>
</dbReference>
<dbReference type="InterPro" id="IPR050541">
    <property type="entry name" value="LRR_TM_domain-containing"/>
</dbReference>
<dbReference type="AlphaFoldDB" id="Q4R9X7"/>
<keyword evidence="3" id="KW-0677">Repeat</keyword>
<dbReference type="PRINTS" id="PR00019">
    <property type="entry name" value="LEURICHRPT"/>
</dbReference>